<dbReference type="EMBL" id="CP002691">
    <property type="protein sequence ID" value="AEE49601.1"/>
    <property type="molecule type" value="Genomic_DNA"/>
</dbReference>
<dbReference type="Gene3D" id="3.10.450.50">
    <property type="match status" value="1"/>
</dbReference>
<dbReference type="InterPro" id="IPR032710">
    <property type="entry name" value="NTF2-like_dom_sf"/>
</dbReference>
<evidence type="ECO:0000313" key="3">
    <source>
        <dbReference type="Proteomes" id="UP000008461"/>
    </source>
</evidence>
<dbReference type="Proteomes" id="UP000008461">
    <property type="component" value="Chromosome"/>
</dbReference>
<dbReference type="Pfam" id="PF12893">
    <property type="entry name" value="Lumazine_bd_2"/>
    <property type="match status" value="1"/>
</dbReference>
<gene>
    <name evidence="2" type="ordered locus">Halhy_1712</name>
</gene>
<dbReference type="KEGG" id="hhy:Halhy_1712"/>
<dbReference type="eggNOG" id="ENOG502ZTG0">
    <property type="taxonomic scope" value="Bacteria"/>
</dbReference>
<proteinExistence type="predicted"/>
<evidence type="ECO:0000313" key="2">
    <source>
        <dbReference type="EMBL" id="AEE49601.1"/>
    </source>
</evidence>
<dbReference type="AlphaFoldDB" id="F4L1U2"/>
<organism evidence="2 3">
    <name type="scientific">Haliscomenobacter hydrossis (strain ATCC 27775 / DSM 1100 / LMG 10767 / O)</name>
    <dbReference type="NCBI Taxonomy" id="760192"/>
    <lineage>
        <taxon>Bacteria</taxon>
        <taxon>Pseudomonadati</taxon>
        <taxon>Bacteroidota</taxon>
        <taxon>Saprospiria</taxon>
        <taxon>Saprospirales</taxon>
        <taxon>Haliscomenobacteraceae</taxon>
        <taxon>Haliscomenobacter</taxon>
    </lineage>
</organism>
<accession>F4L1U2</accession>
<keyword evidence="3" id="KW-1185">Reference proteome</keyword>
<evidence type="ECO:0000256" key="1">
    <source>
        <dbReference type="SAM" id="SignalP"/>
    </source>
</evidence>
<dbReference type="InterPro" id="IPR039437">
    <property type="entry name" value="FrzH/put_lumazine-bd"/>
</dbReference>
<protein>
    <recommendedName>
        <fullName evidence="4">Nuclear transport factor 2 family protein</fullName>
    </recommendedName>
</protein>
<dbReference type="SUPFAM" id="SSF54427">
    <property type="entry name" value="NTF2-like"/>
    <property type="match status" value="1"/>
</dbReference>
<feature type="signal peptide" evidence="1">
    <location>
        <begin position="1"/>
        <end position="23"/>
    </location>
</feature>
<feature type="chain" id="PRO_5003317419" description="Nuclear transport factor 2 family protein" evidence="1">
    <location>
        <begin position="24"/>
        <end position="150"/>
    </location>
</feature>
<dbReference type="HOGENOM" id="CLU_1728755_0_0_10"/>
<reference evidence="2 3" key="1">
    <citation type="journal article" date="2011" name="Stand. Genomic Sci.">
        <title>Complete genome sequence of Haliscomenobacter hydrossis type strain (O).</title>
        <authorList>
            <consortium name="US DOE Joint Genome Institute (JGI-PGF)"/>
            <person name="Daligault H."/>
            <person name="Lapidus A."/>
            <person name="Zeytun A."/>
            <person name="Nolan M."/>
            <person name="Lucas S."/>
            <person name="Del Rio T.G."/>
            <person name="Tice H."/>
            <person name="Cheng J.F."/>
            <person name="Tapia R."/>
            <person name="Han C."/>
            <person name="Goodwin L."/>
            <person name="Pitluck S."/>
            <person name="Liolios K."/>
            <person name="Pagani I."/>
            <person name="Ivanova N."/>
            <person name="Huntemann M."/>
            <person name="Mavromatis K."/>
            <person name="Mikhailova N."/>
            <person name="Pati A."/>
            <person name="Chen A."/>
            <person name="Palaniappan K."/>
            <person name="Land M."/>
            <person name="Hauser L."/>
            <person name="Brambilla E.M."/>
            <person name="Rohde M."/>
            <person name="Verbarg S."/>
            <person name="Goker M."/>
            <person name="Bristow J."/>
            <person name="Eisen J.A."/>
            <person name="Markowitz V."/>
            <person name="Hugenholtz P."/>
            <person name="Kyrpides N.C."/>
            <person name="Klenk H.P."/>
            <person name="Woyke T."/>
        </authorList>
    </citation>
    <scope>NUCLEOTIDE SEQUENCE [LARGE SCALE GENOMIC DNA]</scope>
    <source>
        <strain evidence="3">ATCC 27775 / DSM 1100 / LMG 10767 / O</strain>
    </source>
</reference>
<name>F4L1U2_HALH1</name>
<dbReference type="RefSeq" id="WP_013764154.1">
    <property type="nucleotide sequence ID" value="NC_015510.1"/>
</dbReference>
<keyword evidence="1" id="KW-0732">Signal</keyword>
<reference key="2">
    <citation type="submission" date="2011-04" db="EMBL/GenBank/DDBJ databases">
        <title>Complete sequence of chromosome of Haliscomenobacter hydrossis DSM 1100.</title>
        <authorList>
            <consortium name="US DOE Joint Genome Institute (JGI-PGF)"/>
            <person name="Lucas S."/>
            <person name="Han J."/>
            <person name="Lapidus A."/>
            <person name="Bruce D."/>
            <person name="Goodwin L."/>
            <person name="Pitluck S."/>
            <person name="Peters L."/>
            <person name="Kyrpides N."/>
            <person name="Mavromatis K."/>
            <person name="Ivanova N."/>
            <person name="Ovchinnikova G."/>
            <person name="Pagani I."/>
            <person name="Daligault H."/>
            <person name="Detter J.C."/>
            <person name="Han C."/>
            <person name="Land M."/>
            <person name="Hauser L."/>
            <person name="Markowitz V."/>
            <person name="Cheng J.-F."/>
            <person name="Hugenholtz P."/>
            <person name="Woyke T."/>
            <person name="Wu D."/>
            <person name="Verbarg S."/>
            <person name="Frueling A."/>
            <person name="Brambilla E."/>
            <person name="Klenk H.-P."/>
            <person name="Eisen J.A."/>
        </authorList>
    </citation>
    <scope>NUCLEOTIDE SEQUENCE</scope>
    <source>
        <strain>DSM 1100</strain>
    </source>
</reference>
<evidence type="ECO:0008006" key="4">
    <source>
        <dbReference type="Google" id="ProtNLM"/>
    </source>
</evidence>
<sequence length="150" mass="16973">MQTMKFTLLLLFFALFSSAKALAQSTATDSVSLALNDYIDAFYYGDTAKIHRSVDPAAYKYGYYRPRNSNSFEGSQMTFRGMIEYAAGVLRKGKNPNVEKFPRKTEVYEVLDKTACGKVTAWWGTDYILLAKLNGGWKITHVLWQSPAKQ</sequence>